<reference evidence="2" key="1">
    <citation type="journal article" date="2020" name="Stud. Mycol.">
        <title>101 Dothideomycetes genomes: a test case for predicting lifestyles and emergence of pathogens.</title>
        <authorList>
            <person name="Haridas S."/>
            <person name="Albert R."/>
            <person name="Binder M."/>
            <person name="Bloem J."/>
            <person name="Labutti K."/>
            <person name="Salamov A."/>
            <person name="Andreopoulos B."/>
            <person name="Baker S."/>
            <person name="Barry K."/>
            <person name="Bills G."/>
            <person name="Bluhm B."/>
            <person name="Cannon C."/>
            <person name="Castanera R."/>
            <person name="Culley D."/>
            <person name="Daum C."/>
            <person name="Ezra D."/>
            <person name="Gonzalez J."/>
            <person name="Henrissat B."/>
            <person name="Kuo A."/>
            <person name="Liang C."/>
            <person name="Lipzen A."/>
            <person name="Lutzoni F."/>
            <person name="Magnuson J."/>
            <person name="Mondo S."/>
            <person name="Nolan M."/>
            <person name="Ohm R."/>
            <person name="Pangilinan J."/>
            <person name="Park H.-J."/>
            <person name="Ramirez L."/>
            <person name="Alfaro M."/>
            <person name="Sun H."/>
            <person name="Tritt A."/>
            <person name="Yoshinaga Y."/>
            <person name="Zwiers L.-H."/>
            <person name="Turgeon B."/>
            <person name="Goodwin S."/>
            <person name="Spatafora J."/>
            <person name="Crous P."/>
            <person name="Grigoriev I."/>
        </authorList>
    </citation>
    <scope>NUCLEOTIDE SEQUENCE</scope>
    <source>
        <strain evidence="2">CBS 109.77</strain>
    </source>
</reference>
<feature type="transmembrane region" description="Helical" evidence="1">
    <location>
        <begin position="50"/>
        <end position="72"/>
    </location>
</feature>
<proteinExistence type="predicted"/>
<gene>
    <name evidence="2" type="ORF">K505DRAFT_27193</name>
</gene>
<evidence type="ECO:0008006" key="4">
    <source>
        <dbReference type="Google" id="ProtNLM"/>
    </source>
</evidence>
<feature type="transmembrane region" description="Helical" evidence="1">
    <location>
        <begin position="18"/>
        <end position="38"/>
    </location>
</feature>
<keyword evidence="1" id="KW-1133">Transmembrane helix</keyword>
<keyword evidence="1" id="KW-0472">Membrane</keyword>
<keyword evidence="3" id="KW-1185">Reference proteome</keyword>
<protein>
    <recommendedName>
        <fullName evidence="4">Transmembrane protein</fullName>
    </recommendedName>
</protein>
<dbReference type="Proteomes" id="UP000799757">
    <property type="component" value="Unassembled WGS sequence"/>
</dbReference>
<name>A0A6A6XDB6_9PLEO</name>
<accession>A0A6A6XDB6</accession>
<dbReference type="AlphaFoldDB" id="A0A6A6XDB6"/>
<evidence type="ECO:0000313" key="2">
    <source>
        <dbReference type="EMBL" id="KAF2794446.1"/>
    </source>
</evidence>
<keyword evidence="1" id="KW-0812">Transmembrane</keyword>
<evidence type="ECO:0000313" key="3">
    <source>
        <dbReference type="Proteomes" id="UP000799757"/>
    </source>
</evidence>
<sequence>MDMGVRVRTLANGRDARFWISLLGLGMRMACCCWWCWVCRYRYFLSFFPLALFFFSFSSSCMAFLLSAFMSVSCLHCPGFRFSHDRLMTSRPINERKKGARRARRVSGTLSYDLRATNSCL</sequence>
<evidence type="ECO:0000256" key="1">
    <source>
        <dbReference type="SAM" id="Phobius"/>
    </source>
</evidence>
<dbReference type="EMBL" id="MU001891">
    <property type="protein sequence ID" value="KAF2794446.1"/>
    <property type="molecule type" value="Genomic_DNA"/>
</dbReference>
<organism evidence="2 3">
    <name type="scientific">Melanomma pulvis-pyrius CBS 109.77</name>
    <dbReference type="NCBI Taxonomy" id="1314802"/>
    <lineage>
        <taxon>Eukaryota</taxon>
        <taxon>Fungi</taxon>
        <taxon>Dikarya</taxon>
        <taxon>Ascomycota</taxon>
        <taxon>Pezizomycotina</taxon>
        <taxon>Dothideomycetes</taxon>
        <taxon>Pleosporomycetidae</taxon>
        <taxon>Pleosporales</taxon>
        <taxon>Melanommataceae</taxon>
        <taxon>Melanomma</taxon>
    </lineage>
</organism>